<dbReference type="KEGG" id="mng:MNEG_4987"/>
<dbReference type="GO" id="GO:0000963">
    <property type="term" value="P:mitochondrial RNA processing"/>
    <property type="evidence" value="ECO:0007669"/>
    <property type="project" value="TreeGrafter"/>
</dbReference>
<evidence type="ECO:0000256" key="1">
    <source>
        <dbReference type="SAM" id="MobiDB-lite"/>
    </source>
</evidence>
<feature type="region of interest" description="Disordered" evidence="1">
    <location>
        <begin position="700"/>
        <end position="733"/>
    </location>
</feature>
<accession>A0A0D2MRA4</accession>
<evidence type="ECO:0000313" key="2">
    <source>
        <dbReference type="EMBL" id="KIZ02972.1"/>
    </source>
</evidence>
<evidence type="ECO:0000313" key="3">
    <source>
        <dbReference type="Proteomes" id="UP000054498"/>
    </source>
</evidence>
<dbReference type="InterPro" id="IPR050870">
    <property type="entry name" value="FAST_kinase"/>
</dbReference>
<keyword evidence="3" id="KW-1185">Reference proteome</keyword>
<dbReference type="PANTHER" id="PTHR21228">
    <property type="entry name" value="FAST LEU-RICH DOMAIN-CONTAINING"/>
    <property type="match status" value="1"/>
</dbReference>
<dbReference type="GeneID" id="25737864"/>
<feature type="compositionally biased region" description="Low complexity" evidence="1">
    <location>
        <begin position="95"/>
        <end position="108"/>
    </location>
</feature>
<dbReference type="GO" id="GO:0035770">
    <property type="term" value="C:ribonucleoprotein granule"/>
    <property type="evidence" value="ECO:0007669"/>
    <property type="project" value="TreeGrafter"/>
</dbReference>
<dbReference type="GO" id="GO:0005759">
    <property type="term" value="C:mitochondrial matrix"/>
    <property type="evidence" value="ECO:0007669"/>
    <property type="project" value="TreeGrafter"/>
</dbReference>
<dbReference type="GO" id="GO:0003723">
    <property type="term" value="F:RNA binding"/>
    <property type="evidence" value="ECO:0007669"/>
    <property type="project" value="TreeGrafter"/>
</dbReference>
<reference evidence="2 3" key="1">
    <citation type="journal article" date="2013" name="BMC Genomics">
        <title>Reconstruction of the lipid metabolism for the microalga Monoraphidium neglectum from its genome sequence reveals characteristics suitable for biofuel production.</title>
        <authorList>
            <person name="Bogen C."/>
            <person name="Al-Dilaimi A."/>
            <person name="Albersmeier A."/>
            <person name="Wichmann J."/>
            <person name="Grundmann M."/>
            <person name="Rupp O."/>
            <person name="Lauersen K.J."/>
            <person name="Blifernez-Klassen O."/>
            <person name="Kalinowski J."/>
            <person name="Goesmann A."/>
            <person name="Mussgnug J.H."/>
            <person name="Kruse O."/>
        </authorList>
    </citation>
    <scope>NUCLEOTIDE SEQUENCE [LARGE SCALE GENOMIC DNA]</scope>
    <source>
        <strain evidence="2 3">SAG 48.87</strain>
    </source>
</reference>
<dbReference type="GO" id="GO:0009507">
    <property type="term" value="C:chloroplast"/>
    <property type="evidence" value="ECO:0007669"/>
    <property type="project" value="GOC"/>
</dbReference>
<sequence length="744" mass="76939">MINFEWPHAAYGAPICFRGRAPGARDASSRRGVYERIDPPGLTAWIKRARSWHDVAVLVARYSRHCNHIHLCAALVQLAHIDGGGGGGAGGEGRSSGSSVIIGSSSGSGSDGGGLRSPPTLPAAAAGAPARARRPANWRPFVQQLLEKLQQQLPACGPRQLSNAVWAIAKLQLAPEPEFSAAWQARIQEVLSAASARDVSEVLWALATLRLPPPPRLQRQLLSALHRATAAGDGAGGAGRAQDAANAMWAMAVMGIAPPQELTASLCLLMQRQGARSGYSGFGGDGVKPQELANFMWALGVQHNLAARAASAAAAGLLPGSTRDAGGAAVTAAMARAAPPAPAGWVDEQLARSSRGLAAWEPRHVSMALHACARLRRRPPDAWLGGCLRALRPRLDGCSMQDLSVVILSLGALRVCPVADWTDAFLAASLQLLPSASAQELTATAKGLARLRVRPGDEWWAAFQIAALPQLEAGGFSPQGLADVMAALAMAEAPLCEDFAAAWASQAEGRAAEMEPRALVKALWAAARLRLPAGVPLRRALVDAAEARGALRQLPQGDLVRLAWALVRLFALPTQDLSDGLTLQLCRAASGGGEPSGGGSGGSALTGRQLLRAAWALPRLRVAPRPALVSYFSELAEARAAVLWPAGSFPQGVGDVIVDDADISSGVEDGWVAEELQLAAVTWAALAALRASADAAAARERAGRGGDRSSGGGSEANVPAEAPAADRQAGGTGEGCRSLLGAAC</sequence>
<dbReference type="OrthoDB" id="10667767at2759"/>
<dbReference type="AlphaFoldDB" id="A0A0D2MRA4"/>
<proteinExistence type="predicted"/>
<name>A0A0D2MRA4_9CHLO</name>
<dbReference type="GO" id="GO:1901259">
    <property type="term" value="P:chloroplast rRNA processing"/>
    <property type="evidence" value="ECO:0007669"/>
    <property type="project" value="TreeGrafter"/>
</dbReference>
<organism evidence="2 3">
    <name type="scientific">Monoraphidium neglectum</name>
    <dbReference type="NCBI Taxonomy" id="145388"/>
    <lineage>
        <taxon>Eukaryota</taxon>
        <taxon>Viridiplantae</taxon>
        <taxon>Chlorophyta</taxon>
        <taxon>core chlorophytes</taxon>
        <taxon>Chlorophyceae</taxon>
        <taxon>CS clade</taxon>
        <taxon>Sphaeropleales</taxon>
        <taxon>Selenastraceae</taxon>
        <taxon>Monoraphidium</taxon>
    </lineage>
</organism>
<dbReference type="PANTHER" id="PTHR21228:SF40">
    <property type="entry name" value="LD45607P"/>
    <property type="match status" value="1"/>
</dbReference>
<feature type="compositionally biased region" description="Gly residues" evidence="1">
    <location>
        <begin position="85"/>
        <end position="94"/>
    </location>
</feature>
<dbReference type="GO" id="GO:0044528">
    <property type="term" value="P:regulation of mitochondrial mRNA stability"/>
    <property type="evidence" value="ECO:0007669"/>
    <property type="project" value="TreeGrafter"/>
</dbReference>
<dbReference type="EMBL" id="KK100940">
    <property type="protein sequence ID" value="KIZ02972.1"/>
    <property type="molecule type" value="Genomic_DNA"/>
</dbReference>
<dbReference type="RefSeq" id="XP_013901991.1">
    <property type="nucleotide sequence ID" value="XM_014046537.1"/>
</dbReference>
<feature type="region of interest" description="Disordered" evidence="1">
    <location>
        <begin position="85"/>
        <end position="132"/>
    </location>
</feature>
<gene>
    <name evidence="2" type="ORF">MNEG_4987</name>
</gene>
<evidence type="ECO:0008006" key="4">
    <source>
        <dbReference type="Google" id="ProtNLM"/>
    </source>
</evidence>
<protein>
    <recommendedName>
        <fullName evidence="4">Tbc2 translation factor, chloroplastic</fullName>
    </recommendedName>
</protein>
<dbReference type="Proteomes" id="UP000054498">
    <property type="component" value="Unassembled WGS sequence"/>
</dbReference>